<proteinExistence type="predicted"/>
<sequence>MIVFGNSLVVLAVVCDRKLRTMTTNKFIASLAVSDLLVGIVVMPLSLYAKVYLRL</sequence>
<evidence type="ECO:0000256" key="4">
    <source>
        <dbReference type="ARBA" id="ARBA00022989"/>
    </source>
</evidence>
<keyword evidence="2" id="KW-1003">Cell membrane</keyword>
<evidence type="ECO:0000256" key="1">
    <source>
        <dbReference type="ARBA" id="ARBA00004651"/>
    </source>
</evidence>
<dbReference type="Gene3D" id="1.20.1070.10">
    <property type="entry name" value="Rhodopsin 7-helix transmembrane proteins"/>
    <property type="match status" value="1"/>
</dbReference>
<feature type="transmembrane region" description="Helical" evidence="9">
    <location>
        <begin position="27"/>
        <end position="49"/>
    </location>
</feature>
<keyword evidence="4 9" id="KW-1133">Transmembrane helix</keyword>
<reference evidence="12" key="1">
    <citation type="submission" date="2022-11" db="UniProtKB">
        <authorList>
            <consortium name="WormBaseParasite"/>
        </authorList>
    </citation>
    <scope>IDENTIFICATION</scope>
</reference>
<organism evidence="11 12">
    <name type="scientific">Parascaris equorum</name>
    <name type="common">Equine roundworm</name>
    <dbReference type="NCBI Taxonomy" id="6256"/>
    <lineage>
        <taxon>Eukaryota</taxon>
        <taxon>Metazoa</taxon>
        <taxon>Ecdysozoa</taxon>
        <taxon>Nematoda</taxon>
        <taxon>Chromadorea</taxon>
        <taxon>Rhabditida</taxon>
        <taxon>Spirurina</taxon>
        <taxon>Ascaridomorpha</taxon>
        <taxon>Ascaridoidea</taxon>
        <taxon>Ascarididae</taxon>
        <taxon>Parascaris</taxon>
    </lineage>
</organism>
<evidence type="ECO:0000259" key="10">
    <source>
        <dbReference type="PROSITE" id="PS50262"/>
    </source>
</evidence>
<keyword evidence="5" id="KW-0297">G-protein coupled receptor</keyword>
<dbReference type="Pfam" id="PF00001">
    <property type="entry name" value="7tm_1"/>
    <property type="match status" value="1"/>
</dbReference>
<dbReference type="Proteomes" id="UP000887564">
    <property type="component" value="Unplaced"/>
</dbReference>
<evidence type="ECO:0000256" key="7">
    <source>
        <dbReference type="ARBA" id="ARBA00023170"/>
    </source>
</evidence>
<name>A0A914R5G0_PAREQ</name>
<accession>A0A914R5G0</accession>
<comment type="subcellular location">
    <subcellularLocation>
        <location evidence="1">Cell membrane</location>
        <topology evidence="1">Multi-pass membrane protein</topology>
    </subcellularLocation>
</comment>
<dbReference type="PROSITE" id="PS50262">
    <property type="entry name" value="G_PROTEIN_RECEP_F1_2"/>
    <property type="match status" value="1"/>
</dbReference>
<keyword evidence="3 9" id="KW-0812">Transmembrane</keyword>
<feature type="domain" description="G-protein coupled receptors family 1 profile" evidence="10">
    <location>
        <begin position="5"/>
        <end position="55"/>
    </location>
</feature>
<dbReference type="AlphaFoldDB" id="A0A914R5G0"/>
<evidence type="ECO:0000313" key="12">
    <source>
        <dbReference type="WBParaSite" id="PEQ_0000168601-mRNA-1"/>
    </source>
</evidence>
<dbReference type="GO" id="GO:0005886">
    <property type="term" value="C:plasma membrane"/>
    <property type="evidence" value="ECO:0007669"/>
    <property type="project" value="UniProtKB-SubCell"/>
</dbReference>
<protein>
    <submittedName>
        <fullName evidence="12">G-protein coupled receptors family 1 profile domain-containing protein</fullName>
    </submittedName>
</protein>
<evidence type="ECO:0000256" key="3">
    <source>
        <dbReference type="ARBA" id="ARBA00022692"/>
    </source>
</evidence>
<evidence type="ECO:0000256" key="8">
    <source>
        <dbReference type="ARBA" id="ARBA00023224"/>
    </source>
</evidence>
<keyword evidence="6 9" id="KW-0472">Membrane</keyword>
<keyword evidence="8" id="KW-0807">Transducer</keyword>
<evidence type="ECO:0000256" key="2">
    <source>
        <dbReference type="ARBA" id="ARBA00022475"/>
    </source>
</evidence>
<evidence type="ECO:0000313" key="11">
    <source>
        <dbReference type="Proteomes" id="UP000887564"/>
    </source>
</evidence>
<keyword evidence="11" id="KW-1185">Reference proteome</keyword>
<dbReference type="GO" id="GO:0004930">
    <property type="term" value="F:G protein-coupled receptor activity"/>
    <property type="evidence" value="ECO:0007669"/>
    <property type="project" value="UniProtKB-KW"/>
</dbReference>
<evidence type="ECO:0000256" key="6">
    <source>
        <dbReference type="ARBA" id="ARBA00023136"/>
    </source>
</evidence>
<dbReference type="SUPFAM" id="SSF81321">
    <property type="entry name" value="Family A G protein-coupled receptor-like"/>
    <property type="match status" value="1"/>
</dbReference>
<dbReference type="InterPro" id="IPR017452">
    <property type="entry name" value="GPCR_Rhodpsn_7TM"/>
</dbReference>
<dbReference type="PANTHER" id="PTHR24248">
    <property type="entry name" value="ADRENERGIC RECEPTOR-RELATED G-PROTEIN COUPLED RECEPTOR"/>
    <property type="match status" value="1"/>
</dbReference>
<dbReference type="InterPro" id="IPR000276">
    <property type="entry name" value="GPCR_Rhodpsn"/>
</dbReference>
<keyword evidence="7" id="KW-0675">Receptor</keyword>
<evidence type="ECO:0000256" key="9">
    <source>
        <dbReference type="SAM" id="Phobius"/>
    </source>
</evidence>
<evidence type="ECO:0000256" key="5">
    <source>
        <dbReference type="ARBA" id="ARBA00023040"/>
    </source>
</evidence>
<dbReference type="WBParaSite" id="PEQ_0000168601-mRNA-1">
    <property type="protein sequence ID" value="PEQ_0000168601-mRNA-1"/>
    <property type="gene ID" value="PEQ_0000168601"/>
</dbReference>